<evidence type="ECO:0000313" key="2">
    <source>
        <dbReference type="EMBL" id="EXK25342.1"/>
    </source>
</evidence>
<evidence type="ECO:0000259" key="1">
    <source>
        <dbReference type="PROSITE" id="PS50097"/>
    </source>
</evidence>
<accession>W9Z9P0</accession>
<dbReference type="PANTHER" id="PTHR47843">
    <property type="entry name" value="BTB DOMAIN-CONTAINING PROTEIN-RELATED"/>
    <property type="match status" value="1"/>
</dbReference>
<dbReference type="HOGENOM" id="CLU_056399_2_1_1"/>
<reference evidence="2" key="1">
    <citation type="submission" date="2012-04" db="EMBL/GenBank/DDBJ databases">
        <title>The Genome Sequence of Fusarium oxysporum melonis.</title>
        <authorList>
            <consortium name="The Broad Institute Genome Sequencing Platform"/>
            <person name="Ma L.-J."/>
            <person name="Gale L.R."/>
            <person name="Schwartz D.C."/>
            <person name="Zhou S."/>
            <person name="Corby-Kistler H."/>
            <person name="Young S.K."/>
            <person name="Zeng Q."/>
            <person name="Gargeya S."/>
            <person name="Fitzgerald M."/>
            <person name="Haas B."/>
            <person name="Abouelleil A."/>
            <person name="Alvarado L."/>
            <person name="Arachchi H.M."/>
            <person name="Berlin A."/>
            <person name="Brown A."/>
            <person name="Chapman S.B."/>
            <person name="Chen Z."/>
            <person name="Dunbar C."/>
            <person name="Freedman E."/>
            <person name="Gearin G."/>
            <person name="Goldberg J."/>
            <person name="Griggs A."/>
            <person name="Gujja S."/>
            <person name="Heiman D."/>
            <person name="Howarth C."/>
            <person name="Larson L."/>
            <person name="Lui A."/>
            <person name="MacDonald P.J.P."/>
            <person name="Montmayeur A."/>
            <person name="Murphy C."/>
            <person name="Neiman D."/>
            <person name="Pearson M."/>
            <person name="Priest M."/>
            <person name="Roberts A."/>
            <person name="Saif S."/>
            <person name="Shea T."/>
            <person name="Shenoy N."/>
            <person name="Sisk P."/>
            <person name="Stolte C."/>
            <person name="Sykes S."/>
            <person name="Wortman J."/>
            <person name="Nusbaum C."/>
            <person name="Birren B."/>
        </authorList>
    </citation>
    <scope>NUCLEOTIDE SEQUENCE</scope>
    <source>
        <strain evidence="2">26406</strain>
    </source>
</reference>
<dbReference type="PANTHER" id="PTHR47843:SF2">
    <property type="entry name" value="BTB DOMAIN-CONTAINING PROTEIN"/>
    <property type="match status" value="1"/>
</dbReference>
<dbReference type="CDD" id="cd18186">
    <property type="entry name" value="BTB_POZ_ZBTB_KLHL-like"/>
    <property type="match status" value="1"/>
</dbReference>
<dbReference type="AlphaFoldDB" id="W9Z9P0"/>
<reference evidence="2" key="2">
    <citation type="submission" date="2012-05" db="EMBL/GenBank/DDBJ databases">
        <title>Annotation of the Genome Sequence of Fusarium oxysporum f. sp. melonis 26406.</title>
        <authorList>
            <consortium name="The Broad Institute Genomics Platform"/>
            <person name="Ma L.-J."/>
            <person name="Corby-Kistler H."/>
            <person name="Broz K."/>
            <person name="Gale L.R."/>
            <person name="Jonkers W."/>
            <person name="O'Donnell K."/>
            <person name="Ploetz R."/>
            <person name="Steinberg C."/>
            <person name="Schwartz D.C."/>
            <person name="VanEtten H."/>
            <person name="Zhou S."/>
            <person name="Young S.K."/>
            <person name="Zeng Q."/>
            <person name="Gargeya S."/>
            <person name="Fitzgerald M."/>
            <person name="Abouelleil A."/>
            <person name="Alvarado L."/>
            <person name="Chapman S.B."/>
            <person name="Gainer-Dewar J."/>
            <person name="Goldberg J."/>
            <person name="Griggs A."/>
            <person name="Gujja S."/>
            <person name="Hansen M."/>
            <person name="Howarth C."/>
            <person name="Imamovic A."/>
            <person name="Ireland A."/>
            <person name="Larimer J."/>
            <person name="McCowan C."/>
            <person name="Murphy C."/>
            <person name="Pearson M."/>
            <person name="Poon T.W."/>
            <person name="Priest M."/>
            <person name="Roberts A."/>
            <person name="Saif S."/>
            <person name="Shea T."/>
            <person name="Sykes S."/>
            <person name="Wortman J."/>
            <person name="Nusbaum C."/>
            <person name="Birren B."/>
        </authorList>
    </citation>
    <scope>NUCLEOTIDE SEQUENCE</scope>
    <source>
        <strain evidence="2">26406</strain>
    </source>
</reference>
<sequence length="327" mass="37633">MATTDEYLHILREHILRENLTLDRDFVTFRIGPHRHEFCVHKSLVTMSSPVFKAGLEGCWTESGNNEYQLRDIDPETFRCVIGFLYTGNYTQHVDLGTADHASSYKDPEVEAGIEETPNASAGPVSSSPTTPGYSLQFPYSVDQFIISLSNVEAASDPTHKLKLSDLRKIGRTLASFKRLWPENNYLIDSTWIPETDSDMEHYYRPNLLLNAKVYVFAERYNMEPLKQASLYYTKQLLCHFIPRKEHIGALIDIVDEIYEGTQENDCARKLISSYFGCFLEHLMESEIVELYSSRHDFLHDTRSFLECRRGDNCKISSVLYEVNQAL</sequence>
<organism evidence="2">
    <name type="scientific">Fusarium oxysporum f. sp. melonis 26406</name>
    <dbReference type="NCBI Taxonomy" id="1089452"/>
    <lineage>
        <taxon>Eukaryota</taxon>
        <taxon>Fungi</taxon>
        <taxon>Dikarya</taxon>
        <taxon>Ascomycota</taxon>
        <taxon>Pezizomycotina</taxon>
        <taxon>Sordariomycetes</taxon>
        <taxon>Hypocreomycetidae</taxon>
        <taxon>Hypocreales</taxon>
        <taxon>Nectriaceae</taxon>
        <taxon>Fusarium</taxon>
        <taxon>Fusarium oxysporum species complex</taxon>
    </lineage>
</organism>
<dbReference type="Gene3D" id="3.30.710.10">
    <property type="entry name" value="Potassium Channel Kv1.1, Chain A"/>
    <property type="match status" value="1"/>
</dbReference>
<dbReference type="Pfam" id="PF00651">
    <property type="entry name" value="BTB"/>
    <property type="match status" value="1"/>
</dbReference>
<dbReference type="SUPFAM" id="SSF54695">
    <property type="entry name" value="POZ domain"/>
    <property type="match status" value="1"/>
</dbReference>
<dbReference type="InterPro" id="IPR000210">
    <property type="entry name" value="BTB/POZ_dom"/>
</dbReference>
<dbReference type="OrthoDB" id="10288519at2759"/>
<gene>
    <name evidence="2" type="ORF">FOMG_18003</name>
</gene>
<dbReference type="EMBL" id="JH659408">
    <property type="protein sequence ID" value="EXK25342.1"/>
    <property type="molecule type" value="Genomic_DNA"/>
</dbReference>
<proteinExistence type="predicted"/>
<feature type="domain" description="BTB" evidence="1">
    <location>
        <begin position="25"/>
        <end position="94"/>
    </location>
</feature>
<protein>
    <recommendedName>
        <fullName evidence="1">BTB domain-containing protein</fullName>
    </recommendedName>
</protein>
<dbReference type="InterPro" id="IPR011333">
    <property type="entry name" value="SKP1/BTB/POZ_sf"/>
</dbReference>
<dbReference type="Proteomes" id="UP000030703">
    <property type="component" value="Unassembled WGS sequence"/>
</dbReference>
<dbReference type="PROSITE" id="PS50097">
    <property type="entry name" value="BTB"/>
    <property type="match status" value="1"/>
</dbReference>
<dbReference type="VEuPathDB" id="FungiDB:FOMG_18003"/>
<name>W9Z9P0_FUSOX</name>